<dbReference type="AlphaFoldDB" id="A0A5B6VLH5"/>
<sequence length="204" mass="23606">MRLKLGNLMDKEEKYWAQRSRITWLREGDKNTRFFHIRASNRRKKNNIERLKDINGARRTTPKISVRRLGREMNDKLLEDFKDEEIKRAFNQMDSRKAPGIDGLSGNFFKENWDVVGVDILQLVVYKNVAKVLANRLKDALLKSISQSQSAFVSGRMIHDNILITHELVHYLQSATNSPNKGLVVKLDMKKRMIGLGGNSLKQL</sequence>
<name>A0A5B6VLH5_9ROSI</name>
<dbReference type="GO" id="GO:0003964">
    <property type="term" value="F:RNA-directed DNA polymerase activity"/>
    <property type="evidence" value="ECO:0007669"/>
    <property type="project" value="UniProtKB-KW"/>
</dbReference>
<dbReference type="InterPro" id="IPR052343">
    <property type="entry name" value="Retrotransposon-Effector_Assoc"/>
</dbReference>
<dbReference type="OrthoDB" id="991485at2759"/>
<dbReference type="EMBL" id="SMMG02000006">
    <property type="protein sequence ID" value="KAA3469824.1"/>
    <property type="molecule type" value="Genomic_DNA"/>
</dbReference>
<protein>
    <submittedName>
        <fullName evidence="1">Reverse transcriptase</fullName>
    </submittedName>
</protein>
<dbReference type="Proteomes" id="UP000325315">
    <property type="component" value="Unassembled WGS sequence"/>
</dbReference>
<keyword evidence="1" id="KW-0548">Nucleotidyltransferase</keyword>
<reference evidence="2" key="1">
    <citation type="journal article" date="2019" name="Plant Biotechnol. J.">
        <title>Genome sequencing of the Australian wild diploid species Gossypium australe highlights disease resistance and delayed gland morphogenesis.</title>
        <authorList>
            <person name="Cai Y."/>
            <person name="Cai X."/>
            <person name="Wang Q."/>
            <person name="Wang P."/>
            <person name="Zhang Y."/>
            <person name="Cai C."/>
            <person name="Xu Y."/>
            <person name="Wang K."/>
            <person name="Zhou Z."/>
            <person name="Wang C."/>
            <person name="Geng S."/>
            <person name="Li B."/>
            <person name="Dong Q."/>
            <person name="Hou Y."/>
            <person name="Wang H."/>
            <person name="Ai P."/>
            <person name="Liu Z."/>
            <person name="Yi F."/>
            <person name="Sun M."/>
            <person name="An G."/>
            <person name="Cheng J."/>
            <person name="Zhang Y."/>
            <person name="Shi Q."/>
            <person name="Xie Y."/>
            <person name="Shi X."/>
            <person name="Chang Y."/>
            <person name="Huang F."/>
            <person name="Chen Y."/>
            <person name="Hong S."/>
            <person name="Mi L."/>
            <person name="Sun Q."/>
            <person name="Zhang L."/>
            <person name="Zhou B."/>
            <person name="Peng R."/>
            <person name="Zhang X."/>
            <person name="Liu F."/>
        </authorList>
    </citation>
    <scope>NUCLEOTIDE SEQUENCE [LARGE SCALE GENOMIC DNA]</scope>
    <source>
        <strain evidence="2">cv. PA1801</strain>
    </source>
</reference>
<keyword evidence="1" id="KW-0695">RNA-directed DNA polymerase</keyword>
<proteinExistence type="predicted"/>
<keyword evidence="1" id="KW-0808">Transferase</keyword>
<organism evidence="1 2">
    <name type="scientific">Gossypium australe</name>
    <dbReference type="NCBI Taxonomy" id="47621"/>
    <lineage>
        <taxon>Eukaryota</taxon>
        <taxon>Viridiplantae</taxon>
        <taxon>Streptophyta</taxon>
        <taxon>Embryophyta</taxon>
        <taxon>Tracheophyta</taxon>
        <taxon>Spermatophyta</taxon>
        <taxon>Magnoliopsida</taxon>
        <taxon>eudicotyledons</taxon>
        <taxon>Gunneridae</taxon>
        <taxon>Pentapetalae</taxon>
        <taxon>rosids</taxon>
        <taxon>malvids</taxon>
        <taxon>Malvales</taxon>
        <taxon>Malvaceae</taxon>
        <taxon>Malvoideae</taxon>
        <taxon>Gossypium</taxon>
    </lineage>
</organism>
<evidence type="ECO:0000313" key="1">
    <source>
        <dbReference type="EMBL" id="KAA3469824.1"/>
    </source>
</evidence>
<dbReference type="PANTHER" id="PTHR46890:SF48">
    <property type="entry name" value="RNA-DIRECTED DNA POLYMERASE"/>
    <property type="match status" value="1"/>
</dbReference>
<accession>A0A5B6VLH5</accession>
<gene>
    <name evidence="1" type="ORF">EPI10_015577</name>
</gene>
<evidence type="ECO:0000313" key="2">
    <source>
        <dbReference type="Proteomes" id="UP000325315"/>
    </source>
</evidence>
<dbReference type="PANTHER" id="PTHR46890">
    <property type="entry name" value="NON-LTR RETROLELEMENT REVERSE TRANSCRIPTASE-LIKE PROTEIN-RELATED"/>
    <property type="match status" value="1"/>
</dbReference>
<keyword evidence="2" id="KW-1185">Reference proteome</keyword>
<comment type="caution">
    <text evidence="1">The sequence shown here is derived from an EMBL/GenBank/DDBJ whole genome shotgun (WGS) entry which is preliminary data.</text>
</comment>